<dbReference type="EMBL" id="CYKH01000766">
    <property type="protein sequence ID" value="CUG35463.1"/>
    <property type="molecule type" value="Genomic_DNA"/>
</dbReference>
<organism evidence="1 2">
    <name type="scientific">Bodo saltans</name>
    <name type="common">Flagellated protozoan</name>
    <dbReference type="NCBI Taxonomy" id="75058"/>
    <lineage>
        <taxon>Eukaryota</taxon>
        <taxon>Discoba</taxon>
        <taxon>Euglenozoa</taxon>
        <taxon>Kinetoplastea</taxon>
        <taxon>Metakinetoplastina</taxon>
        <taxon>Eubodonida</taxon>
        <taxon>Bodonidae</taxon>
        <taxon>Bodo</taxon>
    </lineage>
</organism>
<evidence type="ECO:0000313" key="1">
    <source>
        <dbReference type="EMBL" id="CUG35463.1"/>
    </source>
</evidence>
<evidence type="ECO:0000313" key="2">
    <source>
        <dbReference type="Proteomes" id="UP000051952"/>
    </source>
</evidence>
<accession>A0A0S4J1V4</accession>
<dbReference type="Proteomes" id="UP000051952">
    <property type="component" value="Unassembled WGS sequence"/>
</dbReference>
<gene>
    <name evidence="1" type="ORF">BSAL_78140</name>
</gene>
<sequence>MRENIRFWKAMLLRCRMISDLMSGNKKKYVSSVGKAVARNFSVLWFFEARSISFQFTSMGPSCSRIQ</sequence>
<name>A0A0S4J1V4_BODSA</name>
<dbReference type="VEuPathDB" id="TriTrypDB:BSAL_78140"/>
<protein>
    <submittedName>
        <fullName evidence="1">Uncharacterized protein</fullName>
    </submittedName>
</protein>
<reference evidence="2" key="1">
    <citation type="submission" date="2015-09" db="EMBL/GenBank/DDBJ databases">
        <authorList>
            <consortium name="Pathogen Informatics"/>
        </authorList>
    </citation>
    <scope>NUCLEOTIDE SEQUENCE [LARGE SCALE GENOMIC DNA]</scope>
    <source>
        <strain evidence="2">Lake Konstanz</strain>
    </source>
</reference>
<keyword evidence="2" id="KW-1185">Reference proteome</keyword>
<dbReference type="AlphaFoldDB" id="A0A0S4J1V4"/>
<proteinExistence type="predicted"/>